<comment type="caution">
    <text evidence="1">The sequence shown here is derived from an EMBL/GenBank/DDBJ whole genome shotgun (WGS) entry which is preliminary data.</text>
</comment>
<dbReference type="Proteomes" id="UP000814033">
    <property type="component" value="Unassembled WGS sequence"/>
</dbReference>
<proteinExistence type="predicted"/>
<name>A0ACB8S9N7_9AGAM</name>
<gene>
    <name evidence="1" type="ORF">FA95DRAFT_1510201</name>
</gene>
<reference evidence="1" key="2">
    <citation type="journal article" date="2022" name="New Phytol.">
        <title>Evolutionary transition to the ectomycorrhizal habit in the genomes of a hyperdiverse lineage of mushroom-forming fungi.</title>
        <authorList>
            <person name="Looney B."/>
            <person name="Miyauchi S."/>
            <person name="Morin E."/>
            <person name="Drula E."/>
            <person name="Courty P.E."/>
            <person name="Kohler A."/>
            <person name="Kuo A."/>
            <person name="LaButti K."/>
            <person name="Pangilinan J."/>
            <person name="Lipzen A."/>
            <person name="Riley R."/>
            <person name="Andreopoulos W."/>
            <person name="He G."/>
            <person name="Johnson J."/>
            <person name="Nolan M."/>
            <person name="Tritt A."/>
            <person name="Barry K.W."/>
            <person name="Grigoriev I.V."/>
            <person name="Nagy L.G."/>
            <person name="Hibbett D."/>
            <person name="Henrissat B."/>
            <person name="Matheny P.B."/>
            <person name="Labbe J."/>
            <person name="Martin F.M."/>
        </authorList>
    </citation>
    <scope>NUCLEOTIDE SEQUENCE</scope>
    <source>
        <strain evidence="1">FP105234-sp</strain>
    </source>
</reference>
<evidence type="ECO:0000313" key="2">
    <source>
        <dbReference type="Proteomes" id="UP000814033"/>
    </source>
</evidence>
<organism evidence="1 2">
    <name type="scientific">Auriscalpium vulgare</name>
    <dbReference type="NCBI Taxonomy" id="40419"/>
    <lineage>
        <taxon>Eukaryota</taxon>
        <taxon>Fungi</taxon>
        <taxon>Dikarya</taxon>
        <taxon>Basidiomycota</taxon>
        <taxon>Agaricomycotina</taxon>
        <taxon>Agaricomycetes</taxon>
        <taxon>Russulales</taxon>
        <taxon>Auriscalpiaceae</taxon>
        <taxon>Auriscalpium</taxon>
    </lineage>
</organism>
<evidence type="ECO:0000313" key="1">
    <source>
        <dbReference type="EMBL" id="KAI0052666.1"/>
    </source>
</evidence>
<reference evidence="1" key="1">
    <citation type="submission" date="2021-02" db="EMBL/GenBank/DDBJ databases">
        <authorList>
            <consortium name="DOE Joint Genome Institute"/>
            <person name="Ahrendt S."/>
            <person name="Looney B.P."/>
            <person name="Miyauchi S."/>
            <person name="Morin E."/>
            <person name="Drula E."/>
            <person name="Courty P.E."/>
            <person name="Chicoki N."/>
            <person name="Fauchery L."/>
            <person name="Kohler A."/>
            <person name="Kuo A."/>
            <person name="Labutti K."/>
            <person name="Pangilinan J."/>
            <person name="Lipzen A."/>
            <person name="Riley R."/>
            <person name="Andreopoulos W."/>
            <person name="He G."/>
            <person name="Johnson J."/>
            <person name="Barry K.W."/>
            <person name="Grigoriev I.V."/>
            <person name="Nagy L."/>
            <person name="Hibbett D."/>
            <person name="Henrissat B."/>
            <person name="Matheny P.B."/>
            <person name="Labbe J."/>
            <person name="Martin F."/>
        </authorList>
    </citation>
    <scope>NUCLEOTIDE SEQUENCE</scope>
    <source>
        <strain evidence="1">FP105234-sp</strain>
    </source>
</reference>
<accession>A0ACB8S9N7</accession>
<keyword evidence="2" id="KW-1185">Reference proteome</keyword>
<dbReference type="EMBL" id="MU275844">
    <property type="protein sequence ID" value="KAI0052666.1"/>
    <property type="molecule type" value="Genomic_DNA"/>
</dbReference>
<keyword evidence="1" id="KW-0378">Hydrolase</keyword>
<sequence>MPLSAPASPSGDKFFFSFLEDLDAWANNHTPWTAVAKLCKRPESTTAERKGRLLLCHDFKGGYSEDASTLSYTFNFWPLIDTFVYFSHHRVTVPPPGWTSSAHRQGVKMLGTLIFEHPESEPDCLRLLFGRLPRSKTGPAAIAKTDTSPVPVSPHYARLLAELAYERGFDGYLLNFEFPLRADGGVGHSRALAAWIALLQAALKETVGPHAEVIWYDSVVITGQVRWQDRLNNYNLPFFVPSTGFFTNYTWPATYPMLSAQFFSSLDYELVAPGSSFATQKTLQDIYTGVDMWGRGSHGGGGFGSYKALEHIDPGSLTLSVALFGQGWTWESEQDKPGWNWEAWWRFERNLWLGPALPTDEIVVPPMPRREGDPECPHGPFRPITSFFSPKPPPDPVLLPFYTAFSPGVGFAWFVSGKAVLQPRKEGWTDIDKQGSIGDQLWPRPRLLWEDADSVEHLPSVSSELYFDDAWMGGNCVRVAFSACGSDAEDAFFRCIWLPIQTLGLTPNISYDAEIVFKTASGLGPDVDIDIGLSFKVEDDSEAVLEISSISSSEDLSGEWTRQSLQIKVISDAGFTTTVIGLVVGFATEDPSLDVKFSVLVGQISVASARPSPSPGLLPVYARILWADFQRSAANDSHRLTGLLTWEVAASFPPVAPISTIPAHDDPNPVWRLDTSDHWFPRFLYFNVYAEAHSPNGQVTGPEDATFLGTTGLAGRRFCFDVDAQALPHNIHSAALVRFYIQGVTNRGEVLSWDRCVFVDV</sequence>
<protein>
    <submittedName>
        <fullName evidence="1">Glycoside hydrolase family 85 protein</fullName>
    </submittedName>
</protein>